<sequence>MELVQQMISIQTKKKERVTFRGADIVATFNGKVIGTVEPISYTVNRERSPIYTMGTHPQERVNSSLRLSEERSNRIMREARQLGRSGLADEVFWFDEFNDNK</sequence>
<dbReference type="AlphaFoldDB" id="A0A9X7GG33"/>
<gene>
    <name evidence="1" type="ORF">COK99_01240</name>
</gene>
<accession>A0A9X7GG33</accession>
<evidence type="ECO:0000313" key="2">
    <source>
        <dbReference type="Proteomes" id="UP000223366"/>
    </source>
</evidence>
<proteinExistence type="predicted"/>
<protein>
    <submittedName>
        <fullName evidence="1">Uncharacterized protein</fullName>
    </submittedName>
</protein>
<dbReference type="EMBL" id="NVDU01000003">
    <property type="protein sequence ID" value="PFV35673.1"/>
    <property type="molecule type" value="Genomic_DNA"/>
</dbReference>
<evidence type="ECO:0000313" key="1">
    <source>
        <dbReference type="EMBL" id="PFV35673.1"/>
    </source>
</evidence>
<organism evidence="1 2">
    <name type="scientific">Bacillus thuringiensis</name>
    <dbReference type="NCBI Taxonomy" id="1428"/>
    <lineage>
        <taxon>Bacteria</taxon>
        <taxon>Bacillati</taxon>
        <taxon>Bacillota</taxon>
        <taxon>Bacilli</taxon>
        <taxon>Bacillales</taxon>
        <taxon>Bacillaceae</taxon>
        <taxon>Bacillus</taxon>
        <taxon>Bacillus cereus group</taxon>
    </lineage>
</organism>
<reference evidence="1 2" key="1">
    <citation type="submission" date="2017-09" db="EMBL/GenBank/DDBJ databases">
        <title>Large-scale bioinformatics analysis of Bacillus genomes uncovers conserved roles of natural products in bacterial physiology.</title>
        <authorList>
            <consortium name="Agbiome Team Llc"/>
            <person name="Bleich R.M."/>
            <person name="Grubbs K.J."/>
            <person name="Santa Maria K.C."/>
            <person name="Allen S.E."/>
            <person name="Farag S."/>
            <person name="Shank E.A."/>
            <person name="Bowers A."/>
        </authorList>
    </citation>
    <scope>NUCLEOTIDE SEQUENCE [LARGE SCALE GENOMIC DNA]</scope>
    <source>
        <strain evidence="1 2">AFS060060</strain>
    </source>
</reference>
<name>A0A9X7GG33_BACTU</name>
<dbReference type="RefSeq" id="WP_098685550.1">
    <property type="nucleotide sequence ID" value="NZ_NVDU01000003.1"/>
</dbReference>
<comment type="caution">
    <text evidence="1">The sequence shown here is derived from an EMBL/GenBank/DDBJ whole genome shotgun (WGS) entry which is preliminary data.</text>
</comment>
<dbReference type="Proteomes" id="UP000223366">
    <property type="component" value="Unassembled WGS sequence"/>
</dbReference>